<dbReference type="RefSeq" id="WP_159411952.1">
    <property type="nucleotide sequence ID" value="NZ_CP026115.2"/>
</dbReference>
<dbReference type="EMBL" id="CP026115">
    <property type="protein sequence ID" value="QHG66820.2"/>
    <property type="molecule type" value="Genomic_DNA"/>
</dbReference>
<feature type="region of interest" description="Disordered" evidence="2">
    <location>
        <begin position="20"/>
        <end position="42"/>
    </location>
</feature>
<protein>
    <submittedName>
        <fullName evidence="3">Uncharacterized protein</fullName>
    </submittedName>
</protein>
<evidence type="ECO:0000256" key="1">
    <source>
        <dbReference type="SAM" id="Coils"/>
    </source>
</evidence>
<evidence type="ECO:0000313" key="4">
    <source>
        <dbReference type="Proteomes" id="UP000464480"/>
    </source>
</evidence>
<sequence length="238" mass="26028">MSRKRRQVELANSYVEGVPPELDIPPGYSGPLPPLGNNPQGDWFRDMKAGSKEAKEQRALFNKAPYAMKAADDEAKNEYVTQLAMVAQRIELDAQALHQSLGGQPQTHIEVLRQDVSVRSMLVERKTQDLNRHPAAASSYFGSTPFGKSPVEYAVATYRLSVQMRLRPPALEQALKSSYRAAYSAQLSEAEIQILQAQIGALHQAIASAEAQALAMTQAQAQAQAQAEAEAAARARQN</sequence>
<proteinExistence type="predicted"/>
<keyword evidence="1" id="KW-0175">Coiled coil</keyword>
<evidence type="ECO:0000313" key="3">
    <source>
        <dbReference type="EMBL" id="QHG66820.2"/>
    </source>
</evidence>
<feature type="coiled-coil region" evidence="1">
    <location>
        <begin position="192"/>
        <end position="238"/>
    </location>
</feature>
<dbReference type="AlphaFoldDB" id="A0A6I6Y2Y8"/>
<reference evidence="3 4" key="1">
    <citation type="submission" date="2020-02" db="EMBL/GenBank/DDBJ databases">
        <title>Pseudomonas Putida W5 Complete Genome Assembly.</title>
        <authorList>
            <person name="Yuan Z.-C."/>
            <person name="Shaw G.A."/>
            <person name="Cusano A.D."/>
            <person name="Caddey B.J."/>
            <person name="Weselowski B.J."/>
        </authorList>
    </citation>
    <scope>NUCLEOTIDE SEQUENCE [LARGE SCALE GENOMIC DNA]</scope>
    <source>
        <strain evidence="3 4">W5</strain>
    </source>
</reference>
<name>A0A6I6Y2Y8_PSEPU</name>
<dbReference type="Proteomes" id="UP000464480">
    <property type="component" value="Chromosome"/>
</dbReference>
<evidence type="ECO:0000256" key="2">
    <source>
        <dbReference type="SAM" id="MobiDB-lite"/>
    </source>
</evidence>
<accession>A0A6I6Y2Y8</accession>
<organism evidence="3 4">
    <name type="scientific">Pseudomonas putida</name>
    <name type="common">Arthrobacter siderocapsulatus</name>
    <dbReference type="NCBI Taxonomy" id="303"/>
    <lineage>
        <taxon>Bacteria</taxon>
        <taxon>Pseudomonadati</taxon>
        <taxon>Pseudomonadota</taxon>
        <taxon>Gammaproteobacteria</taxon>
        <taxon>Pseudomonadales</taxon>
        <taxon>Pseudomonadaceae</taxon>
        <taxon>Pseudomonas</taxon>
    </lineage>
</organism>
<gene>
    <name evidence="3" type="ORF">C2H86_21415</name>
</gene>